<sequence>MGSEVRTGQGGTHSRDPRAVRTRARLAEAFTAVAGRQPGAPVSVSAIVAEAGLNRSSFYAHFDTTGSLAVYVLEQALRAISEQDVQVRLVGRATGRDASRIVLGHIVDQVDSQRGELLAVFGSAEGGAATARFGRQLADNIAYYFQRLRFAPTRPPGELATTAVFLGHGLAAAIVDRLTAAAPCPREELIEILVGLVPSWVDASVPR</sequence>
<dbReference type="EMBL" id="BONJ01000021">
    <property type="protein sequence ID" value="GIG15602.1"/>
    <property type="molecule type" value="Genomic_DNA"/>
</dbReference>
<proteinExistence type="predicted"/>
<dbReference type="RefSeq" id="WP_166388821.1">
    <property type="nucleotide sequence ID" value="NZ_BAAATT010000005.1"/>
</dbReference>
<dbReference type="SUPFAM" id="SSF46689">
    <property type="entry name" value="Homeodomain-like"/>
    <property type="match status" value="1"/>
</dbReference>
<comment type="caution">
    <text evidence="4">The sequence shown here is derived from an EMBL/GenBank/DDBJ whole genome shotgun (WGS) entry which is preliminary data.</text>
</comment>
<keyword evidence="1 2" id="KW-0238">DNA-binding</keyword>
<evidence type="ECO:0000256" key="2">
    <source>
        <dbReference type="PROSITE-ProRule" id="PRU00335"/>
    </source>
</evidence>
<name>A0A8J3PFV6_9ACTN</name>
<evidence type="ECO:0000313" key="4">
    <source>
        <dbReference type="EMBL" id="GIG15602.1"/>
    </source>
</evidence>
<feature type="domain" description="HTH tetR-type" evidence="3">
    <location>
        <begin position="20"/>
        <end position="80"/>
    </location>
</feature>
<evidence type="ECO:0000313" key="5">
    <source>
        <dbReference type="Proteomes" id="UP000660339"/>
    </source>
</evidence>
<feature type="DNA-binding region" description="H-T-H motif" evidence="2">
    <location>
        <begin position="43"/>
        <end position="62"/>
    </location>
</feature>
<protein>
    <recommendedName>
        <fullName evidence="3">HTH tetR-type domain-containing protein</fullName>
    </recommendedName>
</protein>
<organism evidence="4 5">
    <name type="scientific">Catellatospora methionotrophica</name>
    <dbReference type="NCBI Taxonomy" id="121620"/>
    <lineage>
        <taxon>Bacteria</taxon>
        <taxon>Bacillati</taxon>
        <taxon>Actinomycetota</taxon>
        <taxon>Actinomycetes</taxon>
        <taxon>Micromonosporales</taxon>
        <taxon>Micromonosporaceae</taxon>
        <taxon>Catellatospora</taxon>
    </lineage>
</organism>
<dbReference type="PROSITE" id="PS50977">
    <property type="entry name" value="HTH_TETR_2"/>
    <property type="match status" value="1"/>
</dbReference>
<evidence type="ECO:0000256" key="1">
    <source>
        <dbReference type="ARBA" id="ARBA00023125"/>
    </source>
</evidence>
<dbReference type="AlphaFoldDB" id="A0A8J3PFV6"/>
<dbReference type="InterPro" id="IPR001647">
    <property type="entry name" value="HTH_TetR"/>
</dbReference>
<accession>A0A8J3PFV6</accession>
<gene>
    <name evidence="4" type="ORF">Cme02nite_39340</name>
</gene>
<dbReference type="Proteomes" id="UP000660339">
    <property type="component" value="Unassembled WGS sequence"/>
</dbReference>
<dbReference type="GO" id="GO:0003677">
    <property type="term" value="F:DNA binding"/>
    <property type="evidence" value="ECO:0007669"/>
    <property type="project" value="UniProtKB-UniRule"/>
</dbReference>
<dbReference type="InterPro" id="IPR009057">
    <property type="entry name" value="Homeodomain-like_sf"/>
</dbReference>
<dbReference type="Gene3D" id="1.10.357.10">
    <property type="entry name" value="Tetracycline Repressor, domain 2"/>
    <property type="match status" value="1"/>
</dbReference>
<reference evidence="4" key="1">
    <citation type="submission" date="2021-01" db="EMBL/GenBank/DDBJ databases">
        <title>Whole genome shotgun sequence of Catellatospora methionotrophica NBRC 14553.</title>
        <authorList>
            <person name="Komaki H."/>
            <person name="Tamura T."/>
        </authorList>
    </citation>
    <scope>NUCLEOTIDE SEQUENCE</scope>
    <source>
        <strain evidence="4">NBRC 14553</strain>
    </source>
</reference>
<evidence type="ECO:0000259" key="3">
    <source>
        <dbReference type="PROSITE" id="PS50977"/>
    </source>
</evidence>
<keyword evidence="5" id="KW-1185">Reference proteome</keyword>